<evidence type="ECO:0000313" key="3">
    <source>
        <dbReference type="Proteomes" id="UP000077315"/>
    </source>
</evidence>
<dbReference type="Proteomes" id="UP000077315">
    <property type="component" value="Unassembled WGS sequence"/>
</dbReference>
<dbReference type="AlphaFoldDB" id="A0A167MSY7"/>
<accession>A0A167MSY7</accession>
<keyword evidence="3" id="KW-1185">Reference proteome</keyword>
<gene>
    <name evidence="2" type="ORF">PHYBLDRAFT_145315</name>
</gene>
<dbReference type="InParanoid" id="A0A167MSY7"/>
<evidence type="ECO:0000313" key="2">
    <source>
        <dbReference type="EMBL" id="OAD73844.1"/>
    </source>
</evidence>
<name>A0A167MSY7_PHYB8</name>
<organism evidence="2 3">
    <name type="scientific">Phycomyces blakesleeanus (strain ATCC 8743b / DSM 1359 / FGSC 10004 / NBRC 33097 / NRRL 1555)</name>
    <dbReference type="NCBI Taxonomy" id="763407"/>
    <lineage>
        <taxon>Eukaryota</taxon>
        <taxon>Fungi</taxon>
        <taxon>Fungi incertae sedis</taxon>
        <taxon>Mucoromycota</taxon>
        <taxon>Mucoromycotina</taxon>
        <taxon>Mucoromycetes</taxon>
        <taxon>Mucorales</taxon>
        <taxon>Phycomycetaceae</taxon>
        <taxon>Phycomyces</taxon>
    </lineage>
</organism>
<dbReference type="VEuPathDB" id="FungiDB:PHYBLDRAFT_145315"/>
<evidence type="ECO:0000256" key="1">
    <source>
        <dbReference type="SAM" id="SignalP"/>
    </source>
</evidence>
<keyword evidence="1" id="KW-0732">Signal</keyword>
<feature type="signal peptide" evidence="1">
    <location>
        <begin position="1"/>
        <end position="19"/>
    </location>
</feature>
<dbReference type="GeneID" id="28992321"/>
<dbReference type="EMBL" id="KV440980">
    <property type="protein sequence ID" value="OAD73844.1"/>
    <property type="molecule type" value="Genomic_DNA"/>
</dbReference>
<proteinExistence type="predicted"/>
<reference evidence="3" key="1">
    <citation type="submission" date="2015-06" db="EMBL/GenBank/DDBJ databases">
        <title>Expansion of signal transduction pathways in fungi by whole-genome duplication.</title>
        <authorList>
            <consortium name="DOE Joint Genome Institute"/>
            <person name="Corrochano L.M."/>
            <person name="Kuo A."/>
            <person name="Marcet-Houben M."/>
            <person name="Polaino S."/>
            <person name="Salamov A."/>
            <person name="Villalobos J.M."/>
            <person name="Alvarez M.I."/>
            <person name="Avalos J."/>
            <person name="Benito E.P."/>
            <person name="Benoit I."/>
            <person name="Burger G."/>
            <person name="Camino L.P."/>
            <person name="Canovas D."/>
            <person name="Cerda-Olmedo E."/>
            <person name="Cheng J.-F."/>
            <person name="Dominguez A."/>
            <person name="Elias M."/>
            <person name="Eslava A.P."/>
            <person name="Glaser F."/>
            <person name="Grimwood J."/>
            <person name="Gutierrez G."/>
            <person name="Heitman J."/>
            <person name="Henrissat B."/>
            <person name="Iturriaga E.A."/>
            <person name="Lang B.F."/>
            <person name="Lavin J.L."/>
            <person name="Lee S."/>
            <person name="Li W."/>
            <person name="Lindquist E."/>
            <person name="Lopez-Garcia S."/>
            <person name="Luque E.M."/>
            <person name="Marcos A.T."/>
            <person name="Martin J."/>
            <person name="McCluskey K."/>
            <person name="Medina H.R."/>
            <person name="Miralles-Duran A."/>
            <person name="Miyazaki A."/>
            <person name="Munoz-Torres E."/>
            <person name="Oguiza J.A."/>
            <person name="Ohm R."/>
            <person name="Olmedo M."/>
            <person name="Orejas M."/>
            <person name="Ortiz-Castellanos L."/>
            <person name="Pisabarro A.G."/>
            <person name="Rodriguez-Romero J."/>
            <person name="Ruiz-Herrera J."/>
            <person name="Ruiz-Vazquez R."/>
            <person name="Sanz C."/>
            <person name="Schackwitz W."/>
            <person name="Schmutz J."/>
            <person name="Shahriari M."/>
            <person name="Shelest E."/>
            <person name="Silva-Franco F."/>
            <person name="Soanes D."/>
            <person name="Syed K."/>
            <person name="Tagua V.G."/>
            <person name="Talbot N.J."/>
            <person name="Thon M."/>
            <person name="De vries R.P."/>
            <person name="Wiebenga A."/>
            <person name="Yadav J.S."/>
            <person name="Braun E.L."/>
            <person name="Baker S."/>
            <person name="Garre V."/>
            <person name="Horwitz B."/>
            <person name="Torres-Martinez S."/>
            <person name="Idnurm A."/>
            <person name="Herrera-Estrella A."/>
            <person name="Gabaldon T."/>
            <person name="Grigoriev I.V."/>
        </authorList>
    </citation>
    <scope>NUCLEOTIDE SEQUENCE [LARGE SCALE GENOMIC DNA]</scope>
    <source>
        <strain evidence="3">NRRL 1555(-)</strain>
    </source>
</reference>
<feature type="chain" id="PRO_5007890442" evidence="1">
    <location>
        <begin position="20"/>
        <end position="63"/>
    </location>
</feature>
<protein>
    <submittedName>
        <fullName evidence="2">Uncharacterized protein</fullName>
    </submittedName>
</protein>
<dbReference type="RefSeq" id="XP_018291884.1">
    <property type="nucleotide sequence ID" value="XM_018431415.1"/>
</dbReference>
<sequence length="63" mass="6332">MKATFFLAVFALLAVATSAIPHGSDQSAKEVGNEGSVSGVFNNFAAAGALSDNSLKNSVSQSV</sequence>